<dbReference type="Gene3D" id="1.10.3680.10">
    <property type="entry name" value="TerB-like"/>
    <property type="match status" value="1"/>
</dbReference>
<dbReference type="AlphaFoldDB" id="A0A5E7FLX6"/>
<dbReference type="InterPro" id="IPR029024">
    <property type="entry name" value="TerB-like"/>
</dbReference>
<name>A0A5E7FLX6_PSEFL</name>
<evidence type="ECO:0000313" key="2">
    <source>
        <dbReference type="EMBL" id="VVO40260.1"/>
    </source>
</evidence>
<dbReference type="SUPFAM" id="SSF158682">
    <property type="entry name" value="TerB-like"/>
    <property type="match status" value="1"/>
</dbReference>
<dbReference type="Pfam" id="PF05099">
    <property type="entry name" value="TerB"/>
    <property type="match status" value="1"/>
</dbReference>
<protein>
    <recommendedName>
        <fullName evidence="1">Co-chaperone DjlA N-terminal domain-containing protein</fullName>
    </recommendedName>
</protein>
<dbReference type="CDD" id="cd07176">
    <property type="entry name" value="terB"/>
    <property type="match status" value="1"/>
</dbReference>
<dbReference type="InterPro" id="IPR007791">
    <property type="entry name" value="DjlA_N"/>
</dbReference>
<dbReference type="RefSeq" id="WP_150705374.1">
    <property type="nucleotide sequence ID" value="NZ_CABVIB010000055.1"/>
</dbReference>
<dbReference type="EMBL" id="CABVIB010000055">
    <property type="protein sequence ID" value="VVO40260.1"/>
    <property type="molecule type" value="Genomic_DNA"/>
</dbReference>
<evidence type="ECO:0000313" key="3">
    <source>
        <dbReference type="Proteomes" id="UP000326018"/>
    </source>
</evidence>
<dbReference type="Proteomes" id="UP000326018">
    <property type="component" value="Unassembled WGS sequence"/>
</dbReference>
<organism evidence="2 3">
    <name type="scientific">Pseudomonas fluorescens</name>
    <dbReference type="NCBI Taxonomy" id="294"/>
    <lineage>
        <taxon>Bacteria</taxon>
        <taxon>Pseudomonadati</taxon>
        <taxon>Pseudomonadota</taxon>
        <taxon>Gammaproteobacteria</taxon>
        <taxon>Pseudomonadales</taxon>
        <taxon>Pseudomonadaceae</taxon>
        <taxon>Pseudomonas</taxon>
    </lineage>
</organism>
<evidence type="ECO:0000259" key="1">
    <source>
        <dbReference type="Pfam" id="PF05099"/>
    </source>
</evidence>
<dbReference type="OrthoDB" id="6629454at2"/>
<gene>
    <name evidence="2" type="ORF">PS712_05786</name>
</gene>
<sequence>MFGKLFGKKSGEARQALAVMTNRDLMQASVYGVFYVASADGDIEKEELEKIEKLINNSAALKGFGAELSNTIDRAKADFNDGGPRIIRQNAEKELKDLAHSVDDAATVLNFMLTVAEADGDIEDAEMVVLEKAAKIMNLNLKDYL</sequence>
<feature type="domain" description="Co-chaperone DjlA N-terminal" evidence="1">
    <location>
        <begin position="33"/>
        <end position="143"/>
    </location>
</feature>
<accession>A0A5E7FLX6</accession>
<proteinExistence type="predicted"/>
<reference evidence="2 3" key="1">
    <citation type="submission" date="2019-09" db="EMBL/GenBank/DDBJ databases">
        <authorList>
            <person name="Chandra G."/>
            <person name="Truman W A."/>
        </authorList>
    </citation>
    <scope>NUCLEOTIDE SEQUENCE [LARGE SCALE GENOMIC DNA]</scope>
    <source>
        <strain evidence="2">PS712</strain>
    </source>
</reference>